<proteinExistence type="predicted"/>
<dbReference type="InterPro" id="IPR050662">
    <property type="entry name" value="Sec-metab_biosynth-thioest"/>
</dbReference>
<evidence type="ECO:0000259" key="1">
    <source>
        <dbReference type="SMART" id="SM00849"/>
    </source>
</evidence>
<dbReference type="InterPro" id="IPR001279">
    <property type="entry name" value="Metallo-B-lactamas"/>
</dbReference>
<reference evidence="2 3" key="1">
    <citation type="submission" date="2024-01" db="EMBL/GenBank/DDBJ databases">
        <title>Uliginosibacterium soil sp. nov.</title>
        <authorList>
            <person name="Lv Y."/>
        </authorList>
    </citation>
    <scope>NUCLEOTIDE SEQUENCE [LARGE SCALE GENOMIC DNA]</scope>
    <source>
        <strain evidence="2 3">H3</strain>
    </source>
</reference>
<protein>
    <submittedName>
        <fullName evidence="2">MBL fold metallo-hydrolase</fullName>
    </submittedName>
</protein>
<gene>
    <name evidence="2" type="ORF">VVD49_06605</name>
</gene>
<accession>A0ABU6K1T2</accession>
<dbReference type="RefSeq" id="WP_327598344.1">
    <property type="nucleotide sequence ID" value="NZ_JAYXHS010000001.1"/>
</dbReference>
<comment type="caution">
    <text evidence="2">The sequence shown here is derived from an EMBL/GenBank/DDBJ whole genome shotgun (WGS) entry which is preliminary data.</text>
</comment>
<dbReference type="EMBL" id="JAYXHS010000001">
    <property type="protein sequence ID" value="MEC5385387.1"/>
    <property type="molecule type" value="Genomic_DNA"/>
</dbReference>
<dbReference type="InterPro" id="IPR048933">
    <property type="entry name" value="B_lactamase-like_C"/>
</dbReference>
<dbReference type="Proteomes" id="UP001331561">
    <property type="component" value="Unassembled WGS sequence"/>
</dbReference>
<dbReference type="SMART" id="SM00849">
    <property type="entry name" value="Lactamase_B"/>
    <property type="match status" value="1"/>
</dbReference>
<dbReference type="InterPro" id="IPR036866">
    <property type="entry name" value="RibonucZ/Hydroxyglut_hydro"/>
</dbReference>
<dbReference type="Pfam" id="PF00753">
    <property type="entry name" value="Lactamase_B"/>
    <property type="match status" value="1"/>
</dbReference>
<sequence length="341" mass="38463">MSAAQLDYPFDARPVPGVATLIAPGVRWLCMPLPFSLNHINLWLLGEGERCVLVDTGLGDAVTRGIWSEYFEQSGVRLEQIVLTHYHPDHAGNAEWLAREHKAPVWMSNAEYLLGHALLTETAGYDVANMVTHFRRHGLDEERCAHFMRRGNVYAKGVPALPREFRRMIDGDQIQLAGHRWEVIMGYGHSPEHAALFCSELRLLIAGDMLLPRITTNVNVPATMPEEDSVMRFLNSVRRFARLPADTLVLPSHGLPFRGVHARIAQLEVHHAERDALLAEHLGEPRCAVDLLPVLFQRELDMHQLMFALGETIAHLNHLVQRGRARPRVDADGVIRFLSLH</sequence>
<feature type="domain" description="Metallo-beta-lactamase" evidence="1">
    <location>
        <begin position="39"/>
        <end position="253"/>
    </location>
</feature>
<name>A0ABU6K1T2_9RHOO</name>
<dbReference type="PANTHER" id="PTHR23131:SF4">
    <property type="entry name" value="METALLO-BETA-LACTAMASE SUPERFAMILY POTEIN"/>
    <property type="match status" value="1"/>
</dbReference>
<dbReference type="Pfam" id="PF21221">
    <property type="entry name" value="B_lactamase-like_C"/>
    <property type="match status" value="1"/>
</dbReference>
<dbReference type="InterPro" id="IPR036388">
    <property type="entry name" value="WH-like_DNA-bd_sf"/>
</dbReference>
<evidence type="ECO:0000313" key="3">
    <source>
        <dbReference type="Proteomes" id="UP001331561"/>
    </source>
</evidence>
<keyword evidence="3" id="KW-1185">Reference proteome</keyword>
<dbReference type="Gene3D" id="1.10.10.10">
    <property type="entry name" value="Winged helix-like DNA-binding domain superfamily/Winged helix DNA-binding domain"/>
    <property type="match status" value="1"/>
</dbReference>
<dbReference type="PANTHER" id="PTHR23131">
    <property type="entry name" value="ENDORIBONUCLEASE LACTB2"/>
    <property type="match status" value="1"/>
</dbReference>
<dbReference type="Gene3D" id="3.60.15.10">
    <property type="entry name" value="Ribonuclease Z/Hydroxyacylglutathione hydrolase-like"/>
    <property type="match status" value="1"/>
</dbReference>
<evidence type="ECO:0000313" key="2">
    <source>
        <dbReference type="EMBL" id="MEC5385387.1"/>
    </source>
</evidence>
<dbReference type="SUPFAM" id="SSF56281">
    <property type="entry name" value="Metallo-hydrolase/oxidoreductase"/>
    <property type="match status" value="1"/>
</dbReference>
<organism evidence="2 3">
    <name type="scientific">Uliginosibacterium silvisoli</name>
    <dbReference type="NCBI Taxonomy" id="3114758"/>
    <lineage>
        <taxon>Bacteria</taxon>
        <taxon>Pseudomonadati</taxon>
        <taxon>Pseudomonadota</taxon>
        <taxon>Betaproteobacteria</taxon>
        <taxon>Rhodocyclales</taxon>
        <taxon>Zoogloeaceae</taxon>
        <taxon>Uliginosibacterium</taxon>
    </lineage>
</organism>